<comment type="caution">
    <text evidence="1">The sequence shown here is derived from an EMBL/GenBank/DDBJ whole genome shotgun (WGS) entry which is preliminary data.</text>
</comment>
<sequence length="54" mass="6581">KNEEVNWKRLPSTSRYLNFIEPSYINEKDLNQVRYMSDGEDKSKDEDDYHEKII</sequence>
<proteinExistence type="predicted"/>
<gene>
    <name evidence="1" type="ORF">GMARGA_LOCUS41277</name>
</gene>
<dbReference type="EMBL" id="CAJVQB010112131">
    <property type="protein sequence ID" value="CAG8852456.1"/>
    <property type="molecule type" value="Genomic_DNA"/>
</dbReference>
<protein>
    <submittedName>
        <fullName evidence="1">33694_t:CDS:1</fullName>
    </submittedName>
</protein>
<organism evidence="1 2">
    <name type="scientific">Gigaspora margarita</name>
    <dbReference type="NCBI Taxonomy" id="4874"/>
    <lineage>
        <taxon>Eukaryota</taxon>
        <taxon>Fungi</taxon>
        <taxon>Fungi incertae sedis</taxon>
        <taxon>Mucoromycota</taxon>
        <taxon>Glomeromycotina</taxon>
        <taxon>Glomeromycetes</taxon>
        <taxon>Diversisporales</taxon>
        <taxon>Gigasporaceae</taxon>
        <taxon>Gigaspora</taxon>
    </lineage>
</organism>
<reference evidence="1 2" key="1">
    <citation type="submission" date="2021-06" db="EMBL/GenBank/DDBJ databases">
        <authorList>
            <person name="Kallberg Y."/>
            <person name="Tangrot J."/>
            <person name="Rosling A."/>
        </authorList>
    </citation>
    <scope>NUCLEOTIDE SEQUENCE [LARGE SCALE GENOMIC DNA]</scope>
    <source>
        <strain evidence="1 2">120-4 pot B 10/14</strain>
    </source>
</reference>
<evidence type="ECO:0000313" key="1">
    <source>
        <dbReference type="EMBL" id="CAG8852456.1"/>
    </source>
</evidence>
<keyword evidence="2" id="KW-1185">Reference proteome</keyword>
<feature type="non-terminal residue" evidence="1">
    <location>
        <position position="1"/>
    </location>
</feature>
<accession>A0ABN7XC76</accession>
<dbReference type="Proteomes" id="UP000789901">
    <property type="component" value="Unassembled WGS sequence"/>
</dbReference>
<evidence type="ECO:0000313" key="2">
    <source>
        <dbReference type="Proteomes" id="UP000789901"/>
    </source>
</evidence>
<name>A0ABN7XC76_GIGMA</name>